<dbReference type="Pfam" id="PF01740">
    <property type="entry name" value="STAS"/>
    <property type="match status" value="1"/>
</dbReference>
<feature type="transmembrane region" description="Helical" evidence="5">
    <location>
        <begin position="337"/>
        <end position="364"/>
    </location>
</feature>
<dbReference type="EMBL" id="JACATZ010000001">
    <property type="protein sequence ID" value="NWJ45668.1"/>
    <property type="molecule type" value="Genomic_DNA"/>
</dbReference>
<feature type="transmembrane region" description="Helical" evidence="5">
    <location>
        <begin position="385"/>
        <end position="415"/>
    </location>
</feature>
<feature type="transmembrane region" description="Helical" evidence="5">
    <location>
        <begin position="166"/>
        <end position="192"/>
    </location>
</feature>
<comment type="subcellular location">
    <subcellularLocation>
        <location evidence="1">Membrane</location>
        <topology evidence="1">Multi-pass membrane protein</topology>
    </subcellularLocation>
</comment>
<dbReference type="RefSeq" id="WP_341469431.1">
    <property type="nucleotide sequence ID" value="NZ_CP128399.1"/>
</dbReference>
<sequence length="584" mass="61873">MQLVKKPAIFKLWQSEFSGYNATHFKSDIMAGLTVAAVALPLALAFGVASGATPAAGLVTAIISGFVIGALSGAPYQISGPTGAMSAVLILVAQRYGLQGLWMAGGMAGAMILVLGILRLGRVVNFIPAPVITGFTSGIAVIIFVGQIDNFLGVKTKPADTTTLKIIGYFTGSIPNINWNSIACGLIVMAVMMTLPKITLTAKVPAALLGIVLSSLISWLLNWNVALIGNVPATIILDDHFNIDPNRFSQIGELLGPASAIAALGAIESLLAGVVAGRMTGTKLDANQELIAQGFGNMLLPFVGGVPATAAIARISVGVKAGGVTRMVSFIHSATLLASALLLGSLIGQIPLAALSGVLMVTAWRMNEWHLIKFYFKRRLKSPTLVLLVTMISTVTFDLTQAILIGIMFSLLLFISQVASLDIVPTEVDWERLRAAGLKVSNELSDIRVVYISGSLFFGAASQFTERLESLPSSSALILSMRGVPVIDASGIHAIENIWHDQIKKGGLLFLTGLQPQVQRMLERAGLVDSIGVDKFCWGADQAIVKATEQFTENPSCEWHAGRKLVGTEEEPNDEIPFGVIKMK</sequence>
<gene>
    <name evidence="7" type="ORF">HXX08_07295</name>
    <name evidence="8" type="ORF">OZ401_000804</name>
</gene>
<reference evidence="7 9" key="1">
    <citation type="submission" date="2020-06" db="EMBL/GenBank/DDBJ databases">
        <title>Anoxygenic phototrophic Chloroflexota member uses a Type I reaction center.</title>
        <authorList>
            <person name="Tsuji J.M."/>
            <person name="Shaw N.A."/>
            <person name="Nagashima S."/>
            <person name="Venkiteswaran J."/>
            <person name="Schiff S.L."/>
            <person name="Hanada S."/>
            <person name="Tank M."/>
            <person name="Neufeld J.D."/>
        </authorList>
    </citation>
    <scope>NUCLEOTIDE SEQUENCE [LARGE SCALE GENOMIC DNA]</scope>
    <source>
        <strain evidence="7">L227-S17</strain>
    </source>
</reference>
<dbReference type="AlphaFoldDB" id="A0A8T7LUF2"/>
<dbReference type="GO" id="GO:0016020">
    <property type="term" value="C:membrane"/>
    <property type="evidence" value="ECO:0007669"/>
    <property type="project" value="UniProtKB-SubCell"/>
</dbReference>
<keyword evidence="10" id="KW-1185">Reference proteome</keyword>
<dbReference type="GO" id="GO:0055085">
    <property type="term" value="P:transmembrane transport"/>
    <property type="evidence" value="ECO:0007669"/>
    <property type="project" value="InterPro"/>
</dbReference>
<protein>
    <submittedName>
        <fullName evidence="7">SulP family inorganic anion transporter</fullName>
    </submittedName>
</protein>
<keyword evidence="3 5" id="KW-1133">Transmembrane helix</keyword>
<feature type="transmembrane region" description="Helical" evidence="5">
    <location>
        <begin position="96"/>
        <end position="118"/>
    </location>
</feature>
<dbReference type="Proteomes" id="UP000521676">
    <property type="component" value="Unassembled WGS sequence"/>
</dbReference>
<dbReference type="InterPro" id="IPR001902">
    <property type="entry name" value="SLC26A/SulP_fam"/>
</dbReference>
<evidence type="ECO:0000256" key="4">
    <source>
        <dbReference type="ARBA" id="ARBA00023136"/>
    </source>
</evidence>
<feature type="transmembrane region" description="Helical" evidence="5">
    <location>
        <begin position="55"/>
        <end position="76"/>
    </location>
</feature>
<dbReference type="PROSITE" id="PS50801">
    <property type="entry name" value="STAS"/>
    <property type="match status" value="1"/>
</dbReference>
<feature type="transmembrane region" description="Helical" evidence="5">
    <location>
        <begin position="29"/>
        <end position="48"/>
    </location>
</feature>
<dbReference type="Proteomes" id="UP001431572">
    <property type="component" value="Chromosome 1"/>
</dbReference>
<feature type="transmembrane region" description="Helical" evidence="5">
    <location>
        <begin position="298"/>
        <end position="317"/>
    </location>
</feature>
<reference evidence="8" key="2">
    <citation type="journal article" date="2024" name="Nature">
        <title>Anoxygenic phototroph of the Chloroflexota uses a type I reaction centre.</title>
        <authorList>
            <person name="Tsuji J.M."/>
            <person name="Shaw N.A."/>
            <person name="Nagashima S."/>
            <person name="Venkiteswaran J.J."/>
            <person name="Schiff S.L."/>
            <person name="Watanabe T."/>
            <person name="Fukui M."/>
            <person name="Hanada S."/>
            <person name="Tank M."/>
            <person name="Neufeld J.D."/>
        </authorList>
    </citation>
    <scope>NUCLEOTIDE SEQUENCE</scope>
    <source>
        <strain evidence="8">L227-S17</strain>
    </source>
</reference>
<proteinExistence type="predicted"/>
<dbReference type="PANTHER" id="PTHR11814">
    <property type="entry name" value="SULFATE TRANSPORTER"/>
    <property type="match status" value="1"/>
</dbReference>
<organism evidence="7 9">
    <name type="scientific">Candidatus Chlorohelix allophototropha</name>
    <dbReference type="NCBI Taxonomy" id="3003348"/>
    <lineage>
        <taxon>Bacteria</taxon>
        <taxon>Bacillati</taxon>
        <taxon>Chloroflexota</taxon>
        <taxon>Chloroflexia</taxon>
        <taxon>Candidatus Chloroheliales</taxon>
        <taxon>Candidatus Chloroheliaceae</taxon>
        <taxon>Candidatus Chlorohelix</taxon>
    </lineage>
</organism>
<evidence type="ECO:0000313" key="10">
    <source>
        <dbReference type="Proteomes" id="UP001431572"/>
    </source>
</evidence>
<feature type="transmembrane region" description="Helical" evidence="5">
    <location>
        <begin position="254"/>
        <end position="277"/>
    </location>
</feature>
<name>A0A8T7LUF2_9CHLR</name>
<evidence type="ECO:0000313" key="8">
    <source>
        <dbReference type="EMBL" id="WJW67537.1"/>
    </source>
</evidence>
<evidence type="ECO:0000256" key="1">
    <source>
        <dbReference type="ARBA" id="ARBA00004141"/>
    </source>
</evidence>
<evidence type="ECO:0000313" key="9">
    <source>
        <dbReference type="Proteomes" id="UP000521676"/>
    </source>
</evidence>
<evidence type="ECO:0000256" key="3">
    <source>
        <dbReference type="ARBA" id="ARBA00022989"/>
    </source>
</evidence>
<dbReference type="CDD" id="cd07042">
    <property type="entry name" value="STAS_SulP_like_sulfate_transporter"/>
    <property type="match status" value="1"/>
</dbReference>
<keyword evidence="2 5" id="KW-0812">Transmembrane</keyword>
<dbReference type="SUPFAM" id="SSF52091">
    <property type="entry name" value="SpoIIaa-like"/>
    <property type="match status" value="1"/>
</dbReference>
<dbReference type="EMBL" id="CP128399">
    <property type="protein sequence ID" value="WJW67537.1"/>
    <property type="molecule type" value="Genomic_DNA"/>
</dbReference>
<dbReference type="InterPro" id="IPR011547">
    <property type="entry name" value="SLC26A/SulP_dom"/>
</dbReference>
<dbReference type="InterPro" id="IPR002645">
    <property type="entry name" value="STAS_dom"/>
</dbReference>
<accession>A0A8T7LUF2</accession>
<evidence type="ECO:0000313" key="7">
    <source>
        <dbReference type="EMBL" id="NWJ45668.1"/>
    </source>
</evidence>
<evidence type="ECO:0000259" key="6">
    <source>
        <dbReference type="PROSITE" id="PS50801"/>
    </source>
</evidence>
<feature type="transmembrane region" description="Helical" evidence="5">
    <location>
        <begin position="204"/>
        <end position="221"/>
    </location>
</feature>
<evidence type="ECO:0000256" key="5">
    <source>
        <dbReference type="SAM" id="Phobius"/>
    </source>
</evidence>
<dbReference type="Gene3D" id="3.30.750.24">
    <property type="entry name" value="STAS domain"/>
    <property type="match status" value="1"/>
</dbReference>
<dbReference type="InterPro" id="IPR036513">
    <property type="entry name" value="STAS_dom_sf"/>
</dbReference>
<keyword evidence="4 5" id="KW-0472">Membrane</keyword>
<dbReference type="Pfam" id="PF00916">
    <property type="entry name" value="Sulfate_transp"/>
    <property type="match status" value="1"/>
</dbReference>
<feature type="domain" description="STAS" evidence="6">
    <location>
        <begin position="446"/>
        <end position="547"/>
    </location>
</feature>
<evidence type="ECO:0000256" key="2">
    <source>
        <dbReference type="ARBA" id="ARBA00022692"/>
    </source>
</evidence>
<feature type="transmembrane region" description="Helical" evidence="5">
    <location>
        <begin position="125"/>
        <end position="146"/>
    </location>
</feature>